<dbReference type="AlphaFoldDB" id="A0A132MPQ7"/>
<keyword evidence="2" id="KW-1185">Reference proteome</keyword>
<comment type="caution">
    <text evidence="1">The sequence shown here is derived from an EMBL/GenBank/DDBJ whole genome shotgun (WGS) entry which is preliminary data.</text>
</comment>
<accession>A0A132MPQ7</accession>
<evidence type="ECO:0000313" key="1">
    <source>
        <dbReference type="EMBL" id="KWW99773.1"/>
    </source>
</evidence>
<sequence>MRNRGAGLAELEAHLGGEVEITTFGLVSESVARGLGGHALTLATRLAWSLDPAVAVHGSTPPASITRTPCRTTRAAGFRSASKWISAMHPSSARSDA</sequence>
<dbReference type="STRING" id="1469144.LI90_1412"/>
<organism evidence="1 2">
    <name type="scientific">Carbonactinospora thermoautotrophica</name>
    <dbReference type="NCBI Taxonomy" id="1469144"/>
    <lineage>
        <taxon>Bacteria</taxon>
        <taxon>Bacillati</taxon>
        <taxon>Actinomycetota</taxon>
        <taxon>Actinomycetes</taxon>
        <taxon>Kitasatosporales</taxon>
        <taxon>Carbonactinosporaceae</taxon>
        <taxon>Carbonactinospora</taxon>
    </lineage>
</organism>
<gene>
    <name evidence="1" type="ORF">LI90_1412</name>
</gene>
<reference evidence="2" key="1">
    <citation type="submission" date="2015-04" db="EMBL/GenBank/DDBJ databases">
        <title>Physiological reanalysis, assessment of diazotrophy, and genome sequences of multiple isolates of Streptomyces thermoautotrophicus.</title>
        <authorList>
            <person name="MacKellar D.C."/>
            <person name="Lieber L."/>
            <person name="Norman J."/>
            <person name="Bolger A."/>
            <person name="Tobin C."/>
            <person name="Murray J.W."/>
            <person name="Chang R."/>
            <person name="Ford T."/>
            <person name="Nguyen P.Q."/>
            <person name="Woodward J."/>
            <person name="Permingeat H."/>
            <person name="Joshi N.S."/>
            <person name="Silver P.A."/>
            <person name="Usadel B."/>
            <person name="Rutherford A.W."/>
            <person name="Friesen M."/>
            <person name="Prell J."/>
        </authorList>
    </citation>
    <scope>NUCLEOTIDE SEQUENCE [LARGE SCALE GENOMIC DNA]</scope>
    <source>
        <strain evidence="2">H1</strain>
    </source>
</reference>
<name>A0A132MPQ7_9ACTN</name>
<evidence type="ECO:0000313" key="2">
    <source>
        <dbReference type="Proteomes" id="UP000070188"/>
    </source>
</evidence>
<protein>
    <submittedName>
        <fullName evidence="1">Uncharacterized protein</fullName>
    </submittedName>
</protein>
<dbReference type="EMBL" id="LAXD01000001">
    <property type="protein sequence ID" value="KWW99773.1"/>
    <property type="molecule type" value="Genomic_DNA"/>
</dbReference>
<dbReference type="Proteomes" id="UP000070188">
    <property type="component" value="Unassembled WGS sequence"/>
</dbReference>
<dbReference type="RefSeq" id="WP_198532761.1">
    <property type="nucleotide sequence ID" value="NZ_JYIK01000940.1"/>
</dbReference>
<proteinExistence type="predicted"/>